<organism evidence="2 3">
    <name type="scientific">Bordetella trematum</name>
    <dbReference type="NCBI Taxonomy" id="123899"/>
    <lineage>
        <taxon>Bacteria</taxon>
        <taxon>Pseudomonadati</taxon>
        <taxon>Pseudomonadota</taxon>
        <taxon>Betaproteobacteria</taxon>
        <taxon>Burkholderiales</taxon>
        <taxon>Alcaligenaceae</taxon>
        <taxon>Bordetella</taxon>
    </lineage>
</organism>
<evidence type="ECO:0000256" key="1">
    <source>
        <dbReference type="SAM" id="Phobius"/>
    </source>
</evidence>
<dbReference type="eggNOG" id="COG1459">
    <property type="taxonomic scope" value="Bacteria"/>
</dbReference>
<accession>A0A157SUH4</accession>
<proteinExistence type="predicted"/>
<evidence type="ECO:0000313" key="2">
    <source>
        <dbReference type="EMBL" id="SAI74112.1"/>
    </source>
</evidence>
<dbReference type="RefSeq" id="WP_063492481.1">
    <property type="nucleotide sequence ID" value="NZ_CP016340.1"/>
</dbReference>
<feature type="transmembrane region" description="Helical" evidence="1">
    <location>
        <begin position="168"/>
        <end position="197"/>
    </location>
</feature>
<protein>
    <submittedName>
        <fullName evidence="2">Type IV pilus assembly protein</fullName>
    </submittedName>
</protein>
<sequence>MADPWWRLQADAWRFRRVRADYYAYLAALLRAGQGHFSLRDIFANDARRYGAGHYRGRLAARWVQACGTHGGELAALWGGVAPAQECLLLATAQAAGTQALVQGLEDLARACRLSEQAFRQLWGTLASAIAALTVLLGTLWAIPLFTVPHLQQVFGHLPPAYFGPLTLRLYALAANLVWLGPLVALAAALALGLWVWSFGHWRGPWRVRFDGIGPWRLYRDTQAIRFLGLLEVLLRDRGAIDTRLRAALQAQRHYALPWLGWHIDMMLARIDQGVVGAATFQTGLLARELWWFMSDMMAAHGIEMGLAQARQRVEQRWLPRLLRQAAGWRWLLLILTVLAMLGLTFWHYGVIDELRRGLTSFYAAA</sequence>
<name>A0A157SUH4_9BORD</name>
<dbReference type="GeneID" id="56588741"/>
<reference evidence="2 3" key="1">
    <citation type="submission" date="2016-04" db="EMBL/GenBank/DDBJ databases">
        <authorList>
            <consortium name="Pathogen Informatics"/>
        </authorList>
    </citation>
    <scope>NUCLEOTIDE SEQUENCE [LARGE SCALE GENOMIC DNA]</scope>
    <source>
        <strain evidence="2 3">H044680328</strain>
    </source>
</reference>
<feature type="transmembrane region" description="Helical" evidence="1">
    <location>
        <begin position="122"/>
        <end position="148"/>
    </location>
</feature>
<dbReference type="PATRIC" id="fig|123899.6.peg.4039"/>
<dbReference type="KEGG" id="btrm:SAMEA390648704042"/>
<dbReference type="AlphaFoldDB" id="A0A157SUH4"/>
<dbReference type="STRING" id="123899.SAMEA3906487_04042"/>
<gene>
    <name evidence="2" type="ORF">SAMEA3906487_04042</name>
</gene>
<keyword evidence="1" id="KW-0472">Membrane</keyword>
<keyword evidence="1" id="KW-0812">Transmembrane</keyword>
<feature type="transmembrane region" description="Helical" evidence="1">
    <location>
        <begin position="331"/>
        <end position="349"/>
    </location>
</feature>
<keyword evidence="1" id="KW-1133">Transmembrane helix</keyword>
<keyword evidence="3" id="KW-1185">Reference proteome</keyword>
<dbReference type="OrthoDB" id="8630857at2"/>
<dbReference type="EMBL" id="LT546645">
    <property type="protein sequence ID" value="SAI74112.1"/>
    <property type="molecule type" value="Genomic_DNA"/>
</dbReference>
<evidence type="ECO:0000313" key="3">
    <source>
        <dbReference type="Proteomes" id="UP000076825"/>
    </source>
</evidence>
<dbReference type="Proteomes" id="UP000076825">
    <property type="component" value="Chromosome 1"/>
</dbReference>